<evidence type="ECO:0000313" key="2">
    <source>
        <dbReference type="Proteomes" id="UP000617426"/>
    </source>
</evidence>
<keyword evidence="2" id="KW-1185">Reference proteome</keyword>
<comment type="caution">
    <text evidence="1">The sequence shown here is derived from an EMBL/GenBank/DDBJ whole genome shotgun (WGS) entry which is preliminary data.</text>
</comment>
<dbReference type="EMBL" id="JACHMK010000001">
    <property type="protein sequence ID" value="MBB6335505.1"/>
    <property type="molecule type" value="Genomic_DNA"/>
</dbReference>
<organism evidence="1 2">
    <name type="scientific">Schaalia hyovaginalis</name>
    <dbReference type="NCBI Taxonomy" id="29316"/>
    <lineage>
        <taxon>Bacteria</taxon>
        <taxon>Bacillati</taxon>
        <taxon>Actinomycetota</taxon>
        <taxon>Actinomycetes</taxon>
        <taxon>Actinomycetales</taxon>
        <taxon>Actinomycetaceae</taxon>
        <taxon>Schaalia</taxon>
    </lineage>
</organism>
<reference evidence="1" key="1">
    <citation type="submission" date="2020-08" db="EMBL/GenBank/DDBJ databases">
        <title>Sequencing the genomes of 1000 actinobacteria strains.</title>
        <authorList>
            <person name="Klenk H.-P."/>
        </authorList>
    </citation>
    <scope>NUCLEOTIDE SEQUENCE</scope>
    <source>
        <strain evidence="1">DSM 10695</strain>
    </source>
</reference>
<dbReference type="AlphaFoldDB" id="A0A923E6E8"/>
<protein>
    <submittedName>
        <fullName evidence="1">Uncharacterized protein</fullName>
    </submittedName>
</protein>
<evidence type="ECO:0000313" key="1">
    <source>
        <dbReference type="EMBL" id="MBB6335505.1"/>
    </source>
</evidence>
<sequence length="95" mass="10416">MNETEFRLSSGYLLEVAKRYSNAQEQIDAAAEAVPLTVDVGDVAEMVDSLTSRIVDLAKKLTTVCELMNDSLREVVKSVELDDQGIANALKRVDV</sequence>
<gene>
    <name evidence="1" type="ORF">HD592_002070</name>
</gene>
<dbReference type="Proteomes" id="UP000617426">
    <property type="component" value="Unassembled WGS sequence"/>
</dbReference>
<dbReference type="RefSeq" id="WP_184453911.1">
    <property type="nucleotide sequence ID" value="NZ_JACHMK010000001.1"/>
</dbReference>
<proteinExistence type="predicted"/>
<name>A0A923E6E8_9ACTO</name>
<accession>A0A923E6E8</accession>